<keyword evidence="1" id="KW-0472">Membrane</keyword>
<dbReference type="AlphaFoldDB" id="A0A2T1NER9"/>
<evidence type="ECO:0000259" key="2">
    <source>
        <dbReference type="Pfam" id="PF04892"/>
    </source>
</evidence>
<dbReference type="NCBIfam" id="NF037970">
    <property type="entry name" value="vanZ_1"/>
    <property type="match status" value="1"/>
</dbReference>
<dbReference type="PANTHER" id="PTHR28008">
    <property type="entry name" value="DOMAIN PROTEIN, PUTATIVE (AFU_ORTHOLOGUE AFUA_3G10980)-RELATED"/>
    <property type="match status" value="1"/>
</dbReference>
<feature type="domain" description="VanZ-like" evidence="2">
    <location>
        <begin position="29"/>
        <end position="99"/>
    </location>
</feature>
<comment type="caution">
    <text evidence="3">The sequence shown here is derived from an EMBL/GenBank/DDBJ whole genome shotgun (WGS) entry which is preliminary data.</text>
</comment>
<proteinExistence type="predicted"/>
<accession>A0A2T1NER9</accession>
<reference evidence="3 4" key="1">
    <citation type="submission" date="2018-03" db="EMBL/GenBank/DDBJ databases">
        <title>Mesoflavibacter sp. HG37 and Mesoflavibacter sp. HG96 sp.nov., two marine bacteria isolated from seawater of Western Pacific Ocean.</title>
        <authorList>
            <person name="Cheng H."/>
            <person name="Wu Y.-H."/>
            <person name="Guo L.-L."/>
            <person name="Xu X.-W."/>
        </authorList>
    </citation>
    <scope>NUCLEOTIDE SEQUENCE [LARGE SCALE GENOMIC DNA]</scope>
    <source>
        <strain evidence="3 4">KCTC 32269</strain>
    </source>
</reference>
<feature type="transmembrane region" description="Helical" evidence="1">
    <location>
        <begin position="49"/>
        <end position="70"/>
    </location>
</feature>
<evidence type="ECO:0000313" key="4">
    <source>
        <dbReference type="Proteomes" id="UP000238426"/>
    </source>
</evidence>
<keyword evidence="4" id="KW-1185">Reference proteome</keyword>
<evidence type="ECO:0000313" key="3">
    <source>
        <dbReference type="EMBL" id="PSG90937.1"/>
    </source>
</evidence>
<gene>
    <name evidence="3" type="ORF">C7H52_05020</name>
</gene>
<dbReference type="EMBL" id="PXOQ01000007">
    <property type="protein sequence ID" value="PSG90937.1"/>
    <property type="molecule type" value="Genomic_DNA"/>
</dbReference>
<keyword evidence="1" id="KW-0812">Transmembrane</keyword>
<dbReference type="Proteomes" id="UP000238426">
    <property type="component" value="Unassembled WGS sequence"/>
</dbReference>
<dbReference type="InterPro" id="IPR006976">
    <property type="entry name" value="VanZ-like"/>
</dbReference>
<keyword evidence="1" id="KW-1133">Transmembrane helix</keyword>
<sequence>MYLSLDTLKTSMKLPSQSDKLFHALAYFIFTFFWWVTIYSFLKVSFKKTIIIASFWSLLFGILIEFLQHFLTANRQGDILDILANALGTLFAILIINIFILKTVKS</sequence>
<dbReference type="PANTHER" id="PTHR28008:SF1">
    <property type="entry name" value="DOMAIN PROTEIN, PUTATIVE (AFU_ORTHOLOGUE AFUA_3G10980)-RELATED"/>
    <property type="match status" value="1"/>
</dbReference>
<name>A0A2T1NER9_9FLAO</name>
<feature type="transmembrane region" description="Helical" evidence="1">
    <location>
        <begin position="20"/>
        <end position="42"/>
    </location>
</feature>
<dbReference type="OrthoDB" id="5472246at2"/>
<feature type="transmembrane region" description="Helical" evidence="1">
    <location>
        <begin position="82"/>
        <end position="101"/>
    </location>
</feature>
<organism evidence="3 4">
    <name type="scientific">Aurantibacter aestuarii</name>
    <dbReference type="NCBI Taxonomy" id="1266046"/>
    <lineage>
        <taxon>Bacteria</taxon>
        <taxon>Pseudomonadati</taxon>
        <taxon>Bacteroidota</taxon>
        <taxon>Flavobacteriia</taxon>
        <taxon>Flavobacteriales</taxon>
        <taxon>Flavobacteriaceae</taxon>
        <taxon>Aurantibacter</taxon>
    </lineage>
</organism>
<protein>
    <recommendedName>
        <fullName evidence="2">VanZ-like domain-containing protein</fullName>
    </recommendedName>
</protein>
<dbReference type="Pfam" id="PF04892">
    <property type="entry name" value="VanZ"/>
    <property type="match status" value="1"/>
</dbReference>
<evidence type="ECO:0000256" key="1">
    <source>
        <dbReference type="SAM" id="Phobius"/>
    </source>
</evidence>